<evidence type="ECO:0000256" key="5">
    <source>
        <dbReference type="ARBA" id="ARBA00022801"/>
    </source>
</evidence>
<dbReference type="PROSITE" id="PS00758">
    <property type="entry name" value="ARGE_DAPE_CPG2_1"/>
    <property type="match status" value="1"/>
</dbReference>
<dbReference type="PROSITE" id="PS00759">
    <property type="entry name" value="ARGE_DAPE_CPG2_2"/>
    <property type="match status" value="1"/>
</dbReference>
<dbReference type="AlphaFoldDB" id="A0A412PDD0"/>
<dbReference type="PANTHER" id="PTHR43808:SF31">
    <property type="entry name" value="N-ACETYL-L-CITRULLINE DEACETYLASE"/>
    <property type="match status" value="1"/>
</dbReference>
<dbReference type="InterPro" id="IPR011650">
    <property type="entry name" value="Peptidase_M20_dimer"/>
</dbReference>
<sequence length="459" mass="50912">MKFIDEARAYQDNMIEDLRQLVKIESVRDDAAATKEAPFGPNIAKCLDKALEIGKRDGFKVENVDGYAGVIQYGDLEESVGVLGHLDVVPIGDGWTFDPLGGEIKDGYIMGRGTCDDKGPAIAAYYAMKILRDKGYKLKHNIQMILGTDEENTSAGILYYKKVRKNPIMGIVPDADFPCIYAEKGILDFAAQGKIDSCIKYMKSGTAFNVVIGKADAIVDKPLGKEYFEKFLLANELTGECHEDEAGAHYHIDGKPFHASRPYMGVNAAVKMFEFVGSCYNDEFSLNAVKLFKDPYGVGLKVAYDGAYMGPLTFNMGKANIEDGQVYFALDYRYPNECEGSDLLKRSADIIKEVLHIDTELVDDSKWLLNDPNSELIQTCLKHYRAFSGDTYTPPLRIGGGTYARSFENFAAFGPIFPTREYASWVGAEHEADEGFEIETMILACAIYANVLFDLACEQ</sequence>
<dbReference type="PANTHER" id="PTHR43808">
    <property type="entry name" value="ACETYLORNITHINE DEACETYLASE"/>
    <property type="match status" value="1"/>
</dbReference>
<evidence type="ECO:0000256" key="8">
    <source>
        <dbReference type="ARBA" id="ARBA00023049"/>
    </source>
</evidence>
<evidence type="ECO:0000313" key="10">
    <source>
        <dbReference type="EMBL" id="RGT55186.1"/>
    </source>
</evidence>
<dbReference type="EMBL" id="QRWX01000003">
    <property type="protein sequence ID" value="RGT55186.1"/>
    <property type="molecule type" value="Genomic_DNA"/>
</dbReference>
<dbReference type="GO" id="GO:0016805">
    <property type="term" value="F:dipeptidase activity"/>
    <property type="evidence" value="ECO:0007669"/>
    <property type="project" value="UniProtKB-KW"/>
</dbReference>
<dbReference type="Gene3D" id="3.40.630.10">
    <property type="entry name" value="Zn peptidases"/>
    <property type="match status" value="1"/>
</dbReference>
<dbReference type="InterPro" id="IPR010964">
    <property type="entry name" value="M20A_pepV-rel"/>
</dbReference>
<comment type="caution">
    <text evidence="10">The sequence shown here is derived from an EMBL/GenBank/DDBJ whole genome shotgun (WGS) entry which is preliminary data.</text>
</comment>
<dbReference type="Proteomes" id="UP000284731">
    <property type="component" value="Unassembled WGS sequence"/>
</dbReference>
<dbReference type="InterPro" id="IPR001261">
    <property type="entry name" value="ArgE/DapE_CS"/>
</dbReference>
<dbReference type="SUPFAM" id="SSF55031">
    <property type="entry name" value="Bacterial exopeptidase dimerisation domain"/>
    <property type="match status" value="1"/>
</dbReference>
<keyword evidence="4" id="KW-0479">Metal-binding</keyword>
<comment type="cofactor">
    <cofactor evidence="1">
        <name>Zn(2+)</name>
        <dbReference type="ChEBI" id="CHEBI:29105"/>
    </cofactor>
</comment>
<dbReference type="GO" id="GO:0008777">
    <property type="term" value="F:acetylornithine deacetylase activity"/>
    <property type="evidence" value="ECO:0007669"/>
    <property type="project" value="TreeGrafter"/>
</dbReference>
<evidence type="ECO:0000259" key="9">
    <source>
        <dbReference type="Pfam" id="PF07687"/>
    </source>
</evidence>
<reference evidence="10 11" key="1">
    <citation type="submission" date="2018-08" db="EMBL/GenBank/DDBJ databases">
        <title>A genome reference for cultivated species of the human gut microbiota.</title>
        <authorList>
            <person name="Zou Y."/>
            <person name="Xue W."/>
            <person name="Luo G."/>
        </authorList>
    </citation>
    <scope>NUCLEOTIDE SEQUENCE [LARGE SCALE GENOMIC DNA]</scope>
    <source>
        <strain evidence="10 11">AF18-46</strain>
    </source>
</reference>
<dbReference type="InterPro" id="IPR050072">
    <property type="entry name" value="Peptidase_M20A"/>
</dbReference>
<protein>
    <submittedName>
        <fullName evidence="10">M20/M25/M40 family metallo-hydrolase</fullName>
    </submittedName>
</protein>
<dbReference type="GO" id="GO:0008237">
    <property type="term" value="F:metallopeptidase activity"/>
    <property type="evidence" value="ECO:0007669"/>
    <property type="project" value="UniProtKB-KW"/>
</dbReference>
<accession>A0A412PDD0</accession>
<dbReference type="GO" id="GO:0006508">
    <property type="term" value="P:proteolysis"/>
    <property type="evidence" value="ECO:0007669"/>
    <property type="project" value="UniProtKB-KW"/>
</dbReference>
<dbReference type="GO" id="GO:0006526">
    <property type="term" value="P:L-arginine biosynthetic process"/>
    <property type="evidence" value="ECO:0007669"/>
    <property type="project" value="TreeGrafter"/>
</dbReference>
<keyword evidence="3" id="KW-0645">Protease</keyword>
<dbReference type="NCBIfam" id="TIGR01887">
    <property type="entry name" value="dipeptidaselike"/>
    <property type="match status" value="1"/>
</dbReference>
<evidence type="ECO:0000256" key="6">
    <source>
        <dbReference type="ARBA" id="ARBA00022833"/>
    </source>
</evidence>
<keyword evidence="8" id="KW-0482">Metalloprotease</keyword>
<keyword evidence="7" id="KW-0224">Dipeptidase</keyword>
<dbReference type="GO" id="GO:0008270">
    <property type="term" value="F:zinc ion binding"/>
    <property type="evidence" value="ECO:0007669"/>
    <property type="project" value="InterPro"/>
</dbReference>
<dbReference type="Pfam" id="PF01546">
    <property type="entry name" value="Peptidase_M20"/>
    <property type="match status" value="1"/>
</dbReference>
<evidence type="ECO:0000256" key="2">
    <source>
        <dbReference type="ARBA" id="ARBA00006247"/>
    </source>
</evidence>
<evidence type="ECO:0000256" key="4">
    <source>
        <dbReference type="ARBA" id="ARBA00022723"/>
    </source>
</evidence>
<keyword evidence="6" id="KW-0862">Zinc</keyword>
<evidence type="ECO:0000256" key="7">
    <source>
        <dbReference type="ARBA" id="ARBA00022997"/>
    </source>
</evidence>
<dbReference type="SUPFAM" id="SSF53187">
    <property type="entry name" value="Zn-dependent exopeptidases"/>
    <property type="match status" value="1"/>
</dbReference>
<dbReference type="Gene3D" id="3.30.70.360">
    <property type="match status" value="2"/>
</dbReference>
<evidence type="ECO:0000256" key="1">
    <source>
        <dbReference type="ARBA" id="ARBA00001947"/>
    </source>
</evidence>
<keyword evidence="5 10" id="KW-0378">Hydrolase</keyword>
<dbReference type="InterPro" id="IPR002933">
    <property type="entry name" value="Peptidase_M20"/>
</dbReference>
<name>A0A412PDD0_9FIRM</name>
<dbReference type="InterPro" id="IPR036264">
    <property type="entry name" value="Bact_exopeptidase_dim_dom"/>
</dbReference>
<comment type="similarity">
    <text evidence="2">Belongs to the peptidase M20A family.</text>
</comment>
<dbReference type="Pfam" id="PF07687">
    <property type="entry name" value="M20_dimer"/>
    <property type="match status" value="1"/>
</dbReference>
<evidence type="ECO:0000313" key="11">
    <source>
        <dbReference type="Proteomes" id="UP000284731"/>
    </source>
</evidence>
<proteinExistence type="inferred from homology"/>
<organism evidence="10 11">
    <name type="scientific">Solobacterium moorei</name>
    <dbReference type="NCBI Taxonomy" id="102148"/>
    <lineage>
        <taxon>Bacteria</taxon>
        <taxon>Bacillati</taxon>
        <taxon>Bacillota</taxon>
        <taxon>Erysipelotrichia</taxon>
        <taxon>Erysipelotrichales</taxon>
        <taxon>Erysipelotrichaceae</taxon>
        <taxon>Solobacterium</taxon>
    </lineage>
</organism>
<gene>
    <name evidence="10" type="ORF">DWX20_07705</name>
</gene>
<feature type="domain" description="Peptidase M20 dimerisation" evidence="9">
    <location>
        <begin position="246"/>
        <end position="354"/>
    </location>
</feature>
<evidence type="ECO:0000256" key="3">
    <source>
        <dbReference type="ARBA" id="ARBA00022670"/>
    </source>
</evidence>